<feature type="domain" description="Calcineurin-like phosphoesterase" evidence="1">
    <location>
        <begin position="1"/>
        <end position="160"/>
    </location>
</feature>
<evidence type="ECO:0000259" key="1">
    <source>
        <dbReference type="Pfam" id="PF12850"/>
    </source>
</evidence>
<dbReference type="InterPro" id="IPR024654">
    <property type="entry name" value="Calcineurin-like_PHP_lpxH"/>
</dbReference>
<dbReference type="NCBIfam" id="TIGR00040">
    <property type="entry name" value="yfcE"/>
    <property type="match status" value="1"/>
</dbReference>
<reference evidence="2" key="1">
    <citation type="journal article" date="2015" name="Nature">
        <title>Complex archaea that bridge the gap between prokaryotes and eukaryotes.</title>
        <authorList>
            <person name="Spang A."/>
            <person name="Saw J.H."/>
            <person name="Jorgensen S.L."/>
            <person name="Zaremba-Niedzwiedzka K."/>
            <person name="Martijn J."/>
            <person name="Lind A.E."/>
            <person name="van Eijk R."/>
            <person name="Schleper C."/>
            <person name="Guy L."/>
            <person name="Ettema T.J."/>
        </authorList>
    </citation>
    <scope>NUCLEOTIDE SEQUENCE</scope>
</reference>
<organism evidence="2">
    <name type="scientific">marine sediment metagenome</name>
    <dbReference type="NCBI Taxonomy" id="412755"/>
    <lineage>
        <taxon>unclassified sequences</taxon>
        <taxon>metagenomes</taxon>
        <taxon>ecological metagenomes</taxon>
    </lineage>
</organism>
<dbReference type="SUPFAM" id="SSF56300">
    <property type="entry name" value="Metallo-dependent phosphatases"/>
    <property type="match status" value="1"/>
</dbReference>
<dbReference type="Pfam" id="PF12850">
    <property type="entry name" value="Metallophos_2"/>
    <property type="match status" value="1"/>
</dbReference>
<evidence type="ECO:0000313" key="2">
    <source>
        <dbReference type="EMBL" id="KKN29754.1"/>
    </source>
</evidence>
<dbReference type="PANTHER" id="PTHR43165">
    <property type="entry name" value="METALLOPHOSPHOESTERASE"/>
    <property type="match status" value="1"/>
</dbReference>
<dbReference type="InterPro" id="IPR041802">
    <property type="entry name" value="MPP_YfcE"/>
</dbReference>
<sequence>MKIAVISDTHDHKTNILRAVNVINERKVDVLIHCGDYVSPFVTKWFDKLHDSIKKNFYGVFGNNDGEHVGLKVNLKGVCDIIGMEMNTEIFGKKIFTAHMPSLKTVEALAKSGEYDIILFGHTHNIFKKKYENEVLALNPGEVCGYLTNKSTFAIIDTERMEAEIIEL</sequence>
<dbReference type="InterPro" id="IPR053193">
    <property type="entry name" value="MetalloPDE_YfcE-like"/>
</dbReference>
<dbReference type="InterPro" id="IPR029052">
    <property type="entry name" value="Metallo-depent_PP-like"/>
</dbReference>
<dbReference type="PANTHER" id="PTHR43165:SF1">
    <property type="entry name" value="PHOSPHODIESTERASE MJ0936"/>
    <property type="match status" value="1"/>
</dbReference>
<proteinExistence type="predicted"/>
<dbReference type="EMBL" id="LAZR01002460">
    <property type="protein sequence ID" value="KKN29754.1"/>
    <property type="molecule type" value="Genomic_DNA"/>
</dbReference>
<protein>
    <recommendedName>
        <fullName evidence="1">Calcineurin-like phosphoesterase domain-containing protein</fullName>
    </recommendedName>
</protein>
<gene>
    <name evidence="2" type="ORF">LCGC14_0840830</name>
</gene>
<dbReference type="AlphaFoldDB" id="A0A0F9PHV0"/>
<name>A0A0F9PHV0_9ZZZZ</name>
<accession>A0A0F9PHV0</accession>
<dbReference type="Gene3D" id="3.60.21.10">
    <property type="match status" value="1"/>
</dbReference>
<dbReference type="CDD" id="cd00841">
    <property type="entry name" value="MPP_YfcE"/>
    <property type="match status" value="1"/>
</dbReference>
<dbReference type="InterPro" id="IPR000979">
    <property type="entry name" value="Phosphodiesterase_MJ0936/Vps29"/>
</dbReference>
<comment type="caution">
    <text evidence="2">The sequence shown here is derived from an EMBL/GenBank/DDBJ whole genome shotgun (WGS) entry which is preliminary data.</text>
</comment>